<sequence length="332" mass="36394">MQALGNSQAGPSNSGVSRFLVQTSDVLQDMRVNVSEENSDKVIWYKERFLGDNEIIENVVHSPTNTICWTIHRPKRGWYIRIRSPAFPPGAFILLTPVPQTSPYHTDGSLGFGSRTNIFTPSTPADELPSFTLQSDDSTATVHSYPPTPPPAVVVVHPPTPAAFPEDEPQQPRKQLRKSRPPPTQITQFILSPYSTQPQVLQPSASFFSRALSVLKSHAPSHTSSFTLSRIPSSTPSFPPPPYAAQSLSNLAAGAVQSTTSLTPEAPPLPPPLLVFHDRTPVLTIRSVTGMIEIDKAEERLLGVDTSFWIAMALTYLEFLEERESYLAALGD</sequence>
<proteinExistence type="predicted"/>
<gene>
    <name evidence="2" type="ORF">BDQ12DRAFT_143606</name>
</gene>
<organism evidence="2 3">
    <name type="scientific">Crucibulum laeve</name>
    <dbReference type="NCBI Taxonomy" id="68775"/>
    <lineage>
        <taxon>Eukaryota</taxon>
        <taxon>Fungi</taxon>
        <taxon>Dikarya</taxon>
        <taxon>Basidiomycota</taxon>
        <taxon>Agaricomycotina</taxon>
        <taxon>Agaricomycetes</taxon>
        <taxon>Agaricomycetidae</taxon>
        <taxon>Agaricales</taxon>
        <taxon>Agaricineae</taxon>
        <taxon>Nidulariaceae</taxon>
        <taxon>Crucibulum</taxon>
    </lineage>
</organism>
<dbReference type="AlphaFoldDB" id="A0A5C3M8R7"/>
<dbReference type="EMBL" id="ML213607">
    <property type="protein sequence ID" value="TFK37521.1"/>
    <property type="molecule type" value="Genomic_DNA"/>
</dbReference>
<dbReference type="OrthoDB" id="3362250at2759"/>
<evidence type="ECO:0000256" key="1">
    <source>
        <dbReference type="SAM" id="MobiDB-lite"/>
    </source>
</evidence>
<protein>
    <submittedName>
        <fullName evidence="2">Uncharacterized protein</fullName>
    </submittedName>
</protein>
<dbReference type="STRING" id="68775.A0A5C3M8R7"/>
<feature type="region of interest" description="Disordered" evidence="1">
    <location>
        <begin position="121"/>
        <end position="146"/>
    </location>
</feature>
<evidence type="ECO:0000313" key="3">
    <source>
        <dbReference type="Proteomes" id="UP000308652"/>
    </source>
</evidence>
<feature type="region of interest" description="Disordered" evidence="1">
    <location>
        <begin position="158"/>
        <end position="185"/>
    </location>
</feature>
<reference evidence="2 3" key="1">
    <citation type="journal article" date="2019" name="Nat. Ecol. Evol.">
        <title>Megaphylogeny resolves global patterns of mushroom evolution.</title>
        <authorList>
            <person name="Varga T."/>
            <person name="Krizsan K."/>
            <person name="Foldi C."/>
            <person name="Dima B."/>
            <person name="Sanchez-Garcia M."/>
            <person name="Sanchez-Ramirez S."/>
            <person name="Szollosi G.J."/>
            <person name="Szarkandi J.G."/>
            <person name="Papp V."/>
            <person name="Albert L."/>
            <person name="Andreopoulos W."/>
            <person name="Angelini C."/>
            <person name="Antonin V."/>
            <person name="Barry K.W."/>
            <person name="Bougher N.L."/>
            <person name="Buchanan P."/>
            <person name="Buyck B."/>
            <person name="Bense V."/>
            <person name="Catcheside P."/>
            <person name="Chovatia M."/>
            <person name="Cooper J."/>
            <person name="Damon W."/>
            <person name="Desjardin D."/>
            <person name="Finy P."/>
            <person name="Geml J."/>
            <person name="Haridas S."/>
            <person name="Hughes K."/>
            <person name="Justo A."/>
            <person name="Karasinski D."/>
            <person name="Kautmanova I."/>
            <person name="Kiss B."/>
            <person name="Kocsube S."/>
            <person name="Kotiranta H."/>
            <person name="LaButti K.M."/>
            <person name="Lechner B.E."/>
            <person name="Liimatainen K."/>
            <person name="Lipzen A."/>
            <person name="Lukacs Z."/>
            <person name="Mihaltcheva S."/>
            <person name="Morgado L.N."/>
            <person name="Niskanen T."/>
            <person name="Noordeloos M.E."/>
            <person name="Ohm R.A."/>
            <person name="Ortiz-Santana B."/>
            <person name="Ovrebo C."/>
            <person name="Racz N."/>
            <person name="Riley R."/>
            <person name="Savchenko A."/>
            <person name="Shiryaev A."/>
            <person name="Soop K."/>
            <person name="Spirin V."/>
            <person name="Szebenyi C."/>
            <person name="Tomsovsky M."/>
            <person name="Tulloss R.E."/>
            <person name="Uehling J."/>
            <person name="Grigoriev I.V."/>
            <person name="Vagvolgyi C."/>
            <person name="Papp T."/>
            <person name="Martin F.M."/>
            <person name="Miettinen O."/>
            <person name="Hibbett D.S."/>
            <person name="Nagy L.G."/>
        </authorList>
    </citation>
    <scope>NUCLEOTIDE SEQUENCE [LARGE SCALE GENOMIC DNA]</scope>
    <source>
        <strain evidence="2 3">CBS 166.37</strain>
    </source>
</reference>
<evidence type="ECO:0000313" key="2">
    <source>
        <dbReference type="EMBL" id="TFK37521.1"/>
    </source>
</evidence>
<accession>A0A5C3M8R7</accession>
<name>A0A5C3M8R7_9AGAR</name>
<dbReference type="Proteomes" id="UP000308652">
    <property type="component" value="Unassembled WGS sequence"/>
</dbReference>
<feature type="compositionally biased region" description="Polar residues" evidence="1">
    <location>
        <begin position="131"/>
        <end position="142"/>
    </location>
</feature>
<keyword evidence="3" id="KW-1185">Reference proteome</keyword>